<feature type="domain" description="Protein kinase" evidence="1">
    <location>
        <begin position="159"/>
        <end position="467"/>
    </location>
</feature>
<protein>
    <submittedName>
        <fullName evidence="2">Protein kinase-like domain</fullName>
    </submittedName>
</protein>
<accession>A0A1W5CZY9</accession>
<dbReference type="Proteomes" id="UP000192927">
    <property type="component" value="Unassembled WGS sequence"/>
</dbReference>
<keyword evidence="2" id="KW-0418">Kinase</keyword>
<organism evidence="2 3">
    <name type="scientific">Lasallia pustulata</name>
    <dbReference type="NCBI Taxonomy" id="136370"/>
    <lineage>
        <taxon>Eukaryota</taxon>
        <taxon>Fungi</taxon>
        <taxon>Dikarya</taxon>
        <taxon>Ascomycota</taxon>
        <taxon>Pezizomycotina</taxon>
        <taxon>Lecanoromycetes</taxon>
        <taxon>OSLEUM clade</taxon>
        <taxon>Umbilicariomycetidae</taxon>
        <taxon>Umbilicariales</taxon>
        <taxon>Umbilicariaceae</taxon>
        <taxon>Lasallia</taxon>
    </lineage>
</organism>
<evidence type="ECO:0000259" key="1">
    <source>
        <dbReference type="PROSITE" id="PS50011"/>
    </source>
</evidence>
<dbReference type="Gene3D" id="1.10.510.10">
    <property type="entry name" value="Transferase(Phosphotransferase) domain 1"/>
    <property type="match status" value="1"/>
</dbReference>
<dbReference type="PANTHER" id="PTHR37542">
    <property type="entry name" value="HELO DOMAIN-CONTAINING PROTEIN-RELATED"/>
    <property type="match status" value="1"/>
</dbReference>
<dbReference type="EMBL" id="FWEW01001058">
    <property type="protein sequence ID" value="SLM36371.1"/>
    <property type="molecule type" value="Genomic_DNA"/>
</dbReference>
<keyword evidence="2" id="KW-0808">Transferase</keyword>
<name>A0A1W5CZY9_9LECA</name>
<proteinExistence type="predicted"/>
<dbReference type="PANTHER" id="PTHR37542:SF1">
    <property type="entry name" value="PRION-INHIBITION AND PROPAGATION HELO DOMAIN-CONTAINING PROTEIN"/>
    <property type="match status" value="1"/>
</dbReference>
<dbReference type="InterPro" id="IPR011009">
    <property type="entry name" value="Kinase-like_dom_sf"/>
</dbReference>
<dbReference type="PROSITE" id="PS50011">
    <property type="entry name" value="PROTEIN_KINASE_DOM"/>
    <property type="match status" value="1"/>
</dbReference>
<evidence type="ECO:0000313" key="2">
    <source>
        <dbReference type="EMBL" id="SLM36371.1"/>
    </source>
</evidence>
<sequence length="485" mass="55366">MFQGAEAEVNERVLCVQSHWKRTSMQIDFNKRIWKSLDEEHQTIQTQILQMLISKLSIIISKLDKLSKKGSDNRATERQVTRVKRWNYILVKEGLDEAIEDLASWQKMFDPAWFLIMKVSSPFIDQELSRHGSAVSSFAGACSLRDALREEPLQKVSVFLPKDGLETAQTREIPFATAKCVPRAGSDKWVVVDCIPCDPEAEVNLVTKDIRELARKLSFVDPFTFGILRCRGVVRVMEPSSGKPSSFDFVFQIPRELRHEPRSLRGYLSSQVNHTLTDRFQLAKQLAKSISYVHTLGFVHKNVRPETFPGFQTNDSAFGSFFLVGFEQVRTVDGRTRRLGDSAWERNLYRHPRRQGLSPENIYTMQHDIYSLGVCLLEVGLWESFVSYEDGVRGPLPAAALDITLDSPEFRQPFLMKEHLIALAKRGLPKRMGERYEEVVVNCLSCLDQDNADFGDQSEFEDLDGVLVGVRYIEKILLKLDGIQV</sequence>
<dbReference type="GO" id="GO:0005524">
    <property type="term" value="F:ATP binding"/>
    <property type="evidence" value="ECO:0007669"/>
    <property type="project" value="InterPro"/>
</dbReference>
<dbReference type="SUPFAM" id="SSF56112">
    <property type="entry name" value="Protein kinase-like (PK-like)"/>
    <property type="match status" value="1"/>
</dbReference>
<dbReference type="GO" id="GO:0004672">
    <property type="term" value="F:protein kinase activity"/>
    <property type="evidence" value="ECO:0007669"/>
    <property type="project" value="InterPro"/>
</dbReference>
<keyword evidence="3" id="KW-1185">Reference proteome</keyword>
<evidence type="ECO:0000313" key="3">
    <source>
        <dbReference type="Proteomes" id="UP000192927"/>
    </source>
</evidence>
<dbReference type="InterPro" id="IPR000719">
    <property type="entry name" value="Prot_kinase_dom"/>
</dbReference>
<dbReference type="AlphaFoldDB" id="A0A1W5CZY9"/>
<reference evidence="3" key="1">
    <citation type="submission" date="2017-03" db="EMBL/GenBank/DDBJ databases">
        <authorList>
            <person name="Sharma R."/>
            <person name="Thines M."/>
        </authorList>
    </citation>
    <scope>NUCLEOTIDE SEQUENCE [LARGE SCALE GENOMIC DNA]</scope>
</reference>